<evidence type="ECO:0000313" key="10">
    <source>
        <dbReference type="EMBL" id="KXG77616.1"/>
    </source>
</evidence>
<dbReference type="GO" id="GO:0071978">
    <property type="term" value="P:bacterial-type flagellum-dependent swarming motility"/>
    <property type="evidence" value="ECO:0007669"/>
    <property type="project" value="TreeGrafter"/>
</dbReference>
<dbReference type="InParanoid" id="A0A140LAP1"/>
<evidence type="ECO:0000256" key="1">
    <source>
        <dbReference type="ARBA" id="ARBA00004117"/>
    </source>
</evidence>
<dbReference type="Gene3D" id="2.60.98.20">
    <property type="entry name" value="Flagellar hook protein FlgE"/>
    <property type="match status" value="1"/>
</dbReference>
<evidence type="ECO:0000259" key="8">
    <source>
        <dbReference type="Pfam" id="PF07559"/>
    </source>
</evidence>
<dbReference type="AlphaFoldDB" id="A0A140LAP1"/>
<dbReference type="Pfam" id="PF22692">
    <property type="entry name" value="LlgE_F_G_D1"/>
    <property type="match status" value="1"/>
</dbReference>
<proteinExistence type="inferred from homology"/>
<dbReference type="STRING" id="520764.AN618_09860"/>
<dbReference type="OrthoDB" id="9804559at2"/>
<dbReference type="InterPro" id="IPR011491">
    <property type="entry name" value="FlgE_D2"/>
</dbReference>
<keyword evidence="10" id="KW-0966">Cell projection</keyword>
<evidence type="ECO:0000259" key="9">
    <source>
        <dbReference type="Pfam" id="PF22692"/>
    </source>
</evidence>
<evidence type="ECO:0000256" key="3">
    <source>
        <dbReference type="ARBA" id="ARBA00019015"/>
    </source>
</evidence>
<dbReference type="GO" id="GO:0009424">
    <property type="term" value="C:bacterial-type flagellum hook"/>
    <property type="evidence" value="ECO:0007669"/>
    <property type="project" value="TreeGrafter"/>
</dbReference>
<evidence type="ECO:0000256" key="5">
    <source>
        <dbReference type="RuleBase" id="RU362116"/>
    </source>
</evidence>
<comment type="caution">
    <text evidence="10">The sequence shown here is derived from an EMBL/GenBank/DDBJ whole genome shotgun (WGS) entry which is preliminary data.</text>
</comment>
<organism evidence="10 11">
    <name type="scientific">Fervidicola ferrireducens</name>
    <dbReference type="NCBI Taxonomy" id="520764"/>
    <lineage>
        <taxon>Bacteria</taxon>
        <taxon>Bacillati</taxon>
        <taxon>Bacillota</taxon>
        <taxon>Clostridia</taxon>
        <taxon>Thermosediminibacterales</taxon>
        <taxon>Thermosediminibacteraceae</taxon>
        <taxon>Fervidicola</taxon>
    </lineage>
</organism>
<dbReference type="InterPro" id="IPR037058">
    <property type="entry name" value="Falgellar_hook_FlgE_sf"/>
</dbReference>
<gene>
    <name evidence="10" type="primary">flgE</name>
    <name evidence="10" type="ORF">AN618_09860</name>
</gene>
<accession>A0A140LAP1</accession>
<reference evidence="10 11" key="1">
    <citation type="submission" date="2015-12" db="EMBL/GenBank/DDBJ databases">
        <title>Draft genome sequnece of Fervidicola ferrireducens strain Y170.</title>
        <authorList>
            <person name="Patel B.K."/>
        </authorList>
    </citation>
    <scope>NUCLEOTIDE SEQUENCE [LARGE SCALE GENOMIC DNA]</scope>
    <source>
        <strain evidence="10 11">Y170</strain>
    </source>
</reference>
<protein>
    <recommendedName>
        <fullName evidence="3 5">Flagellar hook protein FlgE</fullName>
    </recommendedName>
</protein>
<feature type="domain" description="Flagellar basal body rod protein N-terminal" evidence="6">
    <location>
        <begin position="7"/>
        <end position="35"/>
    </location>
</feature>
<dbReference type="InterPro" id="IPR037925">
    <property type="entry name" value="FlgE/F/G-like"/>
</dbReference>
<dbReference type="GO" id="GO:0009425">
    <property type="term" value="C:bacterial-type flagellum basal body"/>
    <property type="evidence" value="ECO:0007669"/>
    <property type="project" value="UniProtKB-SubCell"/>
</dbReference>
<evidence type="ECO:0000259" key="6">
    <source>
        <dbReference type="Pfam" id="PF00460"/>
    </source>
</evidence>
<feature type="domain" description="Flagellar hook protein FlgE D2" evidence="8">
    <location>
        <begin position="184"/>
        <end position="300"/>
    </location>
</feature>
<evidence type="ECO:0000259" key="7">
    <source>
        <dbReference type="Pfam" id="PF06429"/>
    </source>
</evidence>
<dbReference type="InterPro" id="IPR001444">
    <property type="entry name" value="Flag_bb_rod_N"/>
</dbReference>
<keyword evidence="4 5" id="KW-0975">Bacterial flagellum</keyword>
<dbReference type="InterPro" id="IPR053967">
    <property type="entry name" value="LlgE_F_G-like_D1"/>
</dbReference>
<feature type="domain" description="Flagellar hook protein FlgE/F/G-like D1" evidence="9">
    <location>
        <begin position="95"/>
        <end position="156"/>
    </location>
</feature>
<comment type="subcellular location">
    <subcellularLocation>
        <location evidence="1 5">Bacterial flagellum basal body</location>
    </subcellularLocation>
</comment>
<dbReference type="Pfam" id="PF07559">
    <property type="entry name" value="FlgE_D2"/>
    <property type="match status" value="1"/>
</dbReference>
<evidence type="ECO:0000256" key="2">
    <source>
        <dbReference type="ARBA" id="ARBA00009677"/>
    </source>
</evidence>
<keyword evidence="10" id="KW-0282">Flagellum</keyword>
<dbReference type="PANTHER" id="PTHR30435:SF1">
    <property type="entry name" value="FLAGELLAR HOOK PROTEIN FLGE"/>
    <property type="match status" value="1"/>
</dbReference>
<dbReference type="NCBIfam" id="TIGR03506">
    <property type="entry name" value="FlgEFG_subfam"/>
    <property type="match status" value="1"/>
</dbReference>
<dbReference type="RefSeq" id="WP_066352765.1">
    <property type="nucleotide sequence ID" value="NZ_LOED01000009.1"/>
</dbReference>
<keyword evidence="11" id="KW-1185">Reference proteome</keyword>
<dbReference type="SUPFAM" id="SSF117143">
    <property type="entry name" value="Flagellar hook protein flgE"/>
    <property type="match status" value="1"/>
</dbReference>
<sequence length="420" mass="45524">MMRSMFSAVTGLRNHQTMMDVIGNNIANVNTVGFKKSRVTFQDALYQTIKGASSAQGNRGGTNPMQVGLGMTVASIDTLHTPSSLEATGNMTDLAIEGDGFFILSDGQNYYYTRAGNFGFDEEGNLVSTSNGLKVMGWQGTADKTPQNITSIRIQKGMMMPAKATGEVRFAKNLDASAPVELDKEKGYKIPFKVYDSLGNSYELLIIFNKTDVNKWEYTVIPYSENIDYQNLTSNGTLIFDPIDGDLFDQNNEPFQGSEIKKDINVTLSNGTSLSFKVDFSYLTQYAKETTVDLSYHDGYAAGTLLGISVDSKGVITGVFDNGQNMELAQVALAVFDNPAGLTKAGGNTYTASNNSGEVQIGMAGTGGRGTISPGSLEMSNVDLAEEFTRMIVTQRGFQANSRIISVADEMLQELVNIKR</sequence>
<comment type="similarity">
    <text evidence="2 5">Belongs to the flagella basal body rod proteins family.</text>
</comment>
<keyword evidence="10" id="KW-0969">Cilium</keyword>
<comment type="function">
    <text evidence="5">A flexible structure which links the flagellar filament to the drive apparatus in the basal body.</text>
</comment>
<dbReference type="FunCoup" id="A0A140LAP1">
    <property type="interactions" value="106"/>
</dbReference>
<dbReference type="Pfam" id="PF00460">
    <property type="entry name" value="Flg_bb_rod"/>
    <property type="match status" value="1"/>
</dbReference>
<dbReference type="PATRIC" id="fig|520764.3.peg.1023"/>
<dbReference type="EMBL" id="LOED01000009">
    <property type="protein sequence ID" value="KXG77616.1"/>
    <property type="molecule type" value="Genomic_DNA"/>
</dbReference>
<dbReference type="Pfam" id="PF06429">
    <property type="entry name" value="Flg_bbr_C"/>
    <property type="match status" value="1"/>
</dbReference>
<dbReference type="InterPro" id="IPR020013">
    <property type="entry name" value="Flagellar_FlgE/F/G"/>
</dbReference>
<dbReference type="GO" id="GO:0005829">
    <property type="term" value="C:cytosol"/>
    <property type="evidence" value="ECO:0007669"/>
    <property type="project" value="TreeGrafter"/>
</dbReference>
<evidence type="ECO:0000313" key="11">
    <source>
        <dbReference type="Proteomes" id="UP000070427"/>
    </source>
</evidence>
<dbReference type="Proteomes" id="UP000070427">
    <property type="component" value="Unassembled WGS sequence"/>
</dbReference>
<dbReference type="PANTHER" id="PTHR30435">
    <property type="entry name" value="FLAGELLAR PROTEIN"/>
    <property type="match status" value="1"/>
</dbReference>
<dbReference type="InterPro" id="IPR010930">
    <property type="entry name" value="Flg_bb/hook_C_dom"/>
</dbReference>
<feature type="domain" description="Flagellar basal-body/hook protein C-terminal" evidence="7">
    <location>
        <begin position="374"/>
        <end position="417"/>
    </location>
</feature>
<name>A0A140LAP1_9FIRM</name>
<evidence type="ECO:0000256" key="4">
    <source>
        <dbReference type="ARBA" id="ARBA00023143"/>
    </source>
</evidence>